<dbReference type="Pfam" id="PF00999">
    <property type="entry name" value="Na_H_Exchanger"/>
    <property type="match status" value="1"/>
</dbReference>
<keyword evidence="4" id="KW-0050">Antiport</keyword>
<dbReference type="Proteomes" id="UP000051017">
    <property type="component" value="Unassembled WGS sequence"/>
</dbReference>
<name>A0A0R2QHS5_9ACTN</name>
<keyword evidence="7" id="KW-0915">Sodium</keyword>
<feature type="transmembrane region" description="Helical" evidence="11">
    <location>
        <begin position="97"/>
        <end position="117"/>
    </location>
</feature>
<keyword evidence="10" id="KW-0739">Sodium transport</keyword>
<organism evidence="13 14">
    <name type="scientific">Acidimicrobiia bacterium BACL6 MAG-120924-bin43</name>
    <dbReference type="NCBI Taxonomy" id="1655583"/>
    <lineage>
        <taxon>Bacteria</taxon>
        <taxon>Bacillati</taxon>
        <taxon>Actinomycetota</taxon>
        <taxon>Acidimicrobiia</taxon>
        <taxon>acIV cluster</taxon>
    </lineage>
</organism>
<feature type="transmembrane region" description="Helical" evidence="11">
    <location>
        <begin position="307"/>
        <end position="331"/>
    </location>
</feature>
<feature type="transmembrane region" description="Helical" evidence="11">
    <location>
        <begin position="367"/>
        <end position="386"/>
    </location>
</feature>
<feature type="domain" description="ACT" evidence="12">
    <location>
        <begin position="725"/>
        <end position="799"/>
    </location>
</feature>
<feature type="transmembrane region" description="Helical" evidence="11">
    <location>
        <begin position="41"/>
        <end position="61"/>
    </location>
</feature>
<comment type="similarity">
    <text evidence="2">Belongs to the monovalent cation:proton antiporter 2 (CPA2) transporter (TC 2.A.37) family.</text>
</comment>
<feature type="transmembrane region" description="Helical" evidence="11">
    <location>
        <begin position="189"/>
        <end position="215"/>
    </location>
</feature>
<comment type="caution">
    <text evidence="13">The sequence shown here is derived from an EMBL/GenBank/DDBJ whole genome shotgun (WGS) entry which is preliminary data.</text>
</comment>
<proteinExistence type="inferred from homology"/>
<evidence type="ECO:0000256" key="7">
    <source>
        <dbReference type="ARBA" id="ARBA00023053"/>
    </source>
</evidence>
<dbReference type="GO" id="GO:1902600">
    <property type="term" value="P:proton transmembrane transport"/>
    <property type="evidence" value="ECO:0007669"/>
    <property type="project" value="InterPro"/>
</dbReference>
<dbReference type="InterPro" id="IPR002912">
    <property type="entry name" value="ACT_dom"/>
</dbReference>
<evidence type="ECO:0000256" key="8">
    <source>
        <dbReference type="ARBA" id="ARBA00023065"/>
    </source>
</evidence>
<feature type="transmembrane region" description="Helical" evidence="11">
    <location>
        <begin position="160"/>
        <end position="183"/>
    </location>
</feature>
<dbReference type="SUPFAM" id="SSF55021">
    <property type="entry name" value="ACT-like"/>
    <property type="match status" value="2"/>
</dbReference>
<dbReference type="PANTHER" id="PTHR43562:SF3">
    <property type="entry name" value="SODIUM ION_PROTON EXCHANGER (EUROFUNG)"/>
    <property type="match status" value="1"/>
</dbReference>
<evidence type="ECO:0000256" key="6">
    <source>
        <dbReference type="ARBA" id="ARBA00022989"/>
    </source>
</evidence>
<feature type="domain" description="ACT" evidence="12">
    <location>
        <begin position="817"/>
        <end position="882"/>
    </location>
</feature>
<accession>A0A0R2QHS5</accession>
<dbReference type="CDD" id="cd04873">
    <property type="entry name" value="ACT_UUR-ACR-like"/>
    <property type="match status" value="1"/>
</dbReference>
<dbReference type="InterPro" id="IPR045865">
    <property type="entry name" value="ACT-like_dom_sf"/>
</dbReference>
<dbReference type="Gene3D" id="3.30.70.260">
    <property type="match status" value="1"/>
</dbReference>
<keyword evidence="8" id="KW-0406">Ion transport</keyword>
<dbReference type="CDD" id="cd04900">
    <property type="entry name" value="ACT_UUR-like_1"/>
    <property type="match status" value="1"/>
</dbReference>
<evidence type="ECO:0000256" key="11">
    <source>
        <dbReference type="SAM" id="Phobius"/>
    </source>
</evidence>
<feature type="transmembrane region" description="Helical" evidence="11">
    <location>
        <begin position="252"/>
        <end position="269"/>
    </location>
</feature>
<keyword evidence="6 11" id="KW-1133">Transmembrane helix</keyword>
<feature type="transmembrane region" description="Helical" evidence="11">
    <location>
        <begin position="227"/>
        <end position="246"/>
    </location>
</feature>
<evidence type="ECO:0000256" key="2">
    <source>
        <dbReference type="ARBA" id="ARBA00005551"/>
    </source>
</evidence>
<feature type="transmembrane region" description="Helical" evidence="11">
    <location>
        <begin position="343"/>
        <end position="361"/>
    </location>
</feature>
<feature type="transmembrane region" description="Helical" evidence="11">
    <location>
        <begin position="129"/>
        <end position="148"/>
    </location>
</feature>
<dbReference type="InterPro" id="IPR038770">
    <property type="entry name" value="Na+/solute_symporter_sf"/>
</dbReference>
<evidence type="ECO:0000256" key="4">
    <source>
        <dbReference type="ARBA" id="ARBA00022449"/>
    </source>
</evidence>
<gene>
    <name evidence="13" type="ORF">ABR75_04065</name>
</gene>
<reference evidence="13 14" key="1">
    <citation type="submission" date="2015-10" db="EMBL/GenBank/DDBJ databases">
        <title>Metagenome-Assembled Genomes uncover a global brackish microbiome.</title>
        <authorList>
            <person name="Hugerth L.W."/>
            <person name="Larsson J."/>
            <person name="Alneberg J."/>
            <person name="Lindh M.V."/>
            <person name="Legrand C."/>
            <person name="Pinhassi J."/>
            <person name="Andersson A.F."/>
        </authorList>
    </citation>
    <scope>NUCLEOTIDE SEQUENCE [LARGE SCALE GENOMIC DNA]</scope>
    <source>
        <strain evidence="13">BACL6 MAG-120924-bin43</strain>
    </source>
</reference>
<evidence type="ECO:0000313" key="14">
    <source>
        <dbReference type="Proteomes" id="UP000051017"/>
    </source>
</evidence>
<dbReference type="InterPro" id="IPR054502">
    <property type="entry name" value="bHLH-TF_ACT-like_plant"/>
</dbReference>
<keyword evidence="3" id="KW-0813">Transport</keyword>
<protein>
    <recommendedName>
        <fullName evidence="12">ACT domain-containing protein</fullName>
    </recommendedName>
</protein>
<comment type="subcellular location">
    <subcellularLocation>
        <location evidence="1">Membrane</location>
        <topology evidence="1">Multi-pass membrane protein</topology>
    </subcellularLocation>
</comment>
<evidence type="ECO:0000259" key="12">
    <source>
        <dbReference type="PROSITE" id="PS51671"/>
    </source>
</evidence>
<evidence type="ECO:0000256" key="1">
    <source>
        <dbReference type="ARBA" id="ARBA00004141"/>
    </source>
</evidence>
<keyword evidence="5 11" id="KW-0812">Transmembrane</keyword>
<feature type="transmembrane region" description="Helical" evidence="11">
    <location>
        <begin position="281"/>
        <end position="301"/>
    </location>
</feature>
<sequence length="882" mass="92895">MINSIIGSASETLNVGRILLDLTIILLVAKLAAEISDRIHIPAVIGEITAGILIGPSVLGLVNTSDMLFFLAELGVILLLIQVGLETDIVELKSVGRASILVAIIGVALPMALGFGASSMLGESINTSLFVGATLTATSIGITARVFGDLRALATVEARTVLGAAVVDDVLGLIILTVVTRVVEQGSVGIGTVASTIGLAVGFLAVTSTVGFSIFPQLFARITKGARSASTVSVVAIAIALGFSVLADKAHLAPIIGAFVAGLALRRIATHERVERDVTSIAQIFVPIFFLNIGISTNIRAMADTRVIGVALILSAVAIVAKIAAALGAIGSRGDKLTIGFGMLPRGEVGLIFASIGLSVGALSEEFYGSVLVVVLLTTLIAPPLLRWRLGKLAESVGDESIHTTRPLEGWVSTIDGQIVLNGSPPVQSLVEIGFASALLSVNARPSGQLLDWFALHRNATLSWNEDATIGLLHVLRNGSARSWRFLETIGLIQRALPELSEAMAARSSDSTELDPTHSLQFPTVEAICLATPALASTDDLVLAAFAKDVSDSGADGSGAIARLGLDSSTSKSVLMLLDGSQLLRSIVQSEPLQITPRLLAQIANHLETPLLVEQCRQLVTARQDLSDTQNLALVGIVADVQKVLAHPDLVDSESNTLVGSRLQAALELTSDETIRARITHASASYALAHTPQQLLEHALLIEPIPRSGEARTVVLPTQNGDQWSINVACRDMPALLARLSGALSSLELNVIHADVASWADGAVLDTFTVQSAVEPQLGMVSEAIQSSLQIRNVKTSGGPYELTVRTNHLAHPWHSIMRIEGEDRIGLLRDITATLSKLKVTIHHARIDADQGRAHCVFEVSDAHGEKLSVKATDKIIQALR</sequence>
<dbReference type="GO" id="GO:0006814">
    <property type="term" value="P:sodium ion transport"/>
    <property type="evidence" value="ECO:0007669"/>
    <property type="project" value="UniProtKB-KW"/>
</dbReference>
<keyword evidence="9 11" id="KW-0472">Membrane</keyword>
<dbReference type="Gene3D" id="1.20.1530.20">
    <property type="match status" value="1"/>
</dbReference>
<evidence type="ECO:0000256" key="3">
    <source>
        <dbReference type="ARBA" id="ARBA00022448"/>
    </source>
</evidence>
<dbReference type="AlphaFoldDB" id="A0A0R2QHS5"/>
<feature type="transmembrane region" description="Helical" evidence="11">
    <location>
        <begin position="67"/>
        <end position="85"/>
    </location>
</feature>
<dbReference type="PANTHER" id="PTHR43562">
    <property type="entry name" value="NAPA-TYPE SODIUM/HYDROGEN ANTIPORTER"/>
    <property type="match status" value="1"/>
</dbReference>
<dbReference type="InterPro" id="IPR006153">
    <property type="entry name" value="Cation/H_exchanger_TM"/>
</dbReference>
<dbReference type="PROSITE" id="PS51671">
    <property type="entry name" value="ACT"/>
    <property type="match status" value="2"/>
</dbReference>
<dbReference type="EMBL" id="LIBJ01000077">
    <property type="protein sequence ID" value="KRO48562.1"/>
    <property type="molecule type" value="Genomic_DNA"/>
</dbReference>
<dbReference type="GO" id="GO:0015297">
    <property type="term" value="F:antiporter activity"/>
    <property type="evidence" value="ECO:0007669"/>
    <property type="project" value="UniProtKB-KW"/>
</dbReference>
<dbReference type="GO" id="GO:0016020">
    <property type="term" value="C:membrane"/>
    <property type="evidence" value="ECO:0007669"/>
    <property type="project" value="UniProtKB-SubCell"/>
</dbReference>
<dbReference type="Pfam" id="PF22754">
    <property type="entry name" value="bHLH-TF_ACT-like_plant"/>
    <property type="match status" value="1"/>
</dbReference>
<evidence type="ECO:0000256" key="10">
    <source>
        <dbReference type="ARBA" id="ARBA00023201"/>
    </source>
</evidence>
<evidence type="ECO:0000256" key="9">
    <source>
        <dbReference type="ARBA" id="ARBA00023136"/>
    </source>
</evidence>
<evidence type="ECO:0000313" key="13">
    <source>
        <dbReference type="EMBL" id="KRO48562.1"/>
    </source>
</evidence>
<evidence type="ECO:0000256" key="5">
    <source>
        <dbReference type="ARBA" id="ARBA00022692"/>
    </source>
</evidence>
<feature type="transmembrane region" description="Helical" evidence="11">
    <location>
        <begin position="12"/>
        <end position="29"/>
    </location>
</feature>